<reference evidence="1" key="1">
    <citation type="submission" date="2014-11" db="EMBL/GenBank/DDBJ databases">
        <authorList>
            <person name="Amaro Gonzalez C."/>
        </authorList>
    </citation>
    <scope>NUCLEOTIDE SEQUENCE</scope>
</reference>
<accession>A0A0E9SLH1</accession>
<evidence type="ECO:0000313" key="1">
    <source>
        <dbReference type="EMBL" id="JAH41333.1"/>
    </source>
</evidence>
<protein>
    <submittedName>
        <fullName evidence="1">Uncharacterized protein</fullName>
    </submittedName>
</protein>
<reference evidence="1" key="2">
    <citation type="journal article" date="2015" name="Fish Shellfish Immunol.">
        <title>Early steps in the European eel (Anguilla anguilla)-Vibrio vulnificus interaction in the gills: Role of the RtxA13 toxin.</title>
        <authorList>
            <person name="Callol A."/>
            <person name="Pajuelo D."/>
            <person name="Ebbesson L."/>
            <person name="Teles M."/>
            <person name="MacKenzie S."/>
            <person name="Amaro C."/>
        </authorList>
    </citation>
    <scope>NUCLEOTIDE SEQUENCE</scope>
</reference>
<sequence>MFNVNNINICSAHRLNSASSTVHLPSSFS</sequence>
<dbReference type="EMBL" id="GBXM01067244">
    <property type="protein sequence ID" value="JAH41333.1"/>
    <property type="molecule type" value="Transcribed_RNA"/>
</dbReference>
<name>A0A0E9SLH1_ANGAN</name>
<organism evidence="1">
    <name type="scientific">Anguilla anguilla</name>
    <name type="common">European freshwater eel</name>
    <name type="synonym">Muraena anguilla</name>
    <dbReference type="NCBI Taxonomy" id="7936"/>
    <lineage>
        <taxon>Eukaryota</taxon>
        <taxon>Metazoa</taxon>
        <taxon>Chordata</taxon>
        <taxon>Craniata</taxon>
        <taxon>Vertebrata</taxon>
        <taxon>Euteleostomi</taxon>
        <taxon>Actinopterygii</taxon>
        <taxon>Neopterygii</taxon>
        <taxon>Teleostei</taxon>
        <taxon>Anguilliformes</taxon>
        <taxon>Anguillidae</taxon>
        <taxon>Anguilla</taxon>
    </lineage>
</organism>
<proteinExistence type="predicted"/>
<dbReference type="AlphaFoldDB" id="A0A0E9SLH1"/>